<reference evidence="2 3" key="1">
    <citation type="submission" date="2021-05" db="EMBL/GenBank/DDBJ databases">
        <title>The draft genome of Geobacter luticola JCM 17780.</title>
        <authorList>
            <person name="Xu Z."/>
            <person name="Masuda Y."/>
            <person name="Itoh H."/>
            <person name="Senoo K."/>
        </authorList>
    </citation>
    <scope>NUCLEOTIDE SEQUENCE [LARGE SCALE GENOMIC DNA]</scope>
    <source>
        <strain evidence="2 3">JCM 17780</strain>
    </source>
</reference>
<dbReference type="NCBIfam" id="NF002558">
    <property type="entry name" value="PRK02126.1"/>
    <property type="match status" value="1"/>
</dbReference>
<dbReference type="Proteomes" id="UP000756860">
    <property type="component" value="Unassembled WGS sequence"/>
</dbReference>
<dbReference type="EMBL" id="JAHCVK010000001">
    <property type="protein sequence ID" value="MBT0652235.1"/>
    <property type="molecule type" value="Genomic_DNA"/>
</dbReference>
<organism evidence="2 3">
    <name type="scientific">Geomobilimonas luticola</name>
    <dbReference type="NCBI Taxonomy" id="1114878"/>
    <lineage>
        <taxon>Bacteria</taxon>
        <taxon>Pseudomonadati</taxon>
        <taxon>Thermodesulfobacteriota</taxon>
        <taxon>Desulfuromonadia</taxon>
        <taxon>Geobacterales</taxon>
        <taxon>Geobacteraceae</taxon>
        <taxon>Geomobilimonas</taxon>
    </lineage>
</organism>
<protein>
    <submittedName>
        <fullName evidence="2">Ribonuclease Z</fullName>
        <ecNumber evidence="2">3.1.26.11</ecNumber>
    </submittedName>
</protein>
<evidence type="ECO:0000259" key="1">
    <source>
        <dbReference type="Pfam" id="PF12706"/>
    </source>
</evidence>
<dbReference type="PANTHER" id="PTHR46018">
    <property type="entry name" value="ZINC PHOSPHODIESTERASE ELAC PROTEIN 1"/>
    <property type="match status" value="1"/>
</dbReference>
<evidence type="ECO:0000313" key="3">
    <source>
        <dbReference type="Proteomes" id="UP000756860"/>
    </source>
</evidence>
<dbReference type="Pfam" id="PF12706">
    <property type="entry name" value="Lactamase_B_2"/>
    <property type="match status" value="1"/>
</dbReference>
<dbReference type="SUPFAM" id="SSF56281">
    <property type="entry name" value="Metallo-hydrolase/oxidoreductase"/>
    <property type="match status" value="1"/>
</dbReference>
<dbReference type="GO" id="GO:0042781">
    <property type="term" value="F:3'-tRNA processing endoribonuclease activity"/>
    <property type="evidence" value="ECO:0007669"/>
    <property type="project" value="UniProtKB-EC"/>
</dbReference>
<dbReference type="Gene3D" id="3.60.15.10">
    <property type="entry name" value="Ribonuclease Z/Hydroxyacylglutathione hydrolase-like"/>
    <property type="match status" value="1"/>
</dbReference>
<evidence type="ECO:0000313" key="2">
    <source>
        <dbReference type="EMBL" id="MBT0652235.1"/>
    </source>
</evidence>
<keyword evidence="2" id="KW-0378">Hydrolase</keyword>
<gene>
    <name evidence="2" type="ORF">KI810_04150</name>
</gene>
<dbReference type="RefSeq" id="WP_214174188.1">
    <property type="nucleotide sequence ID" value="NZ_JAHCVK010000001.1"/>
</dbReference>
<dbReference type="PANTHER" id="PTHR46018:SF7">
    <property type="entry name" value="RIBONUCLEASE Z"/>
    <property type="match status" value="1"/>
</dbReference>
<dbReference type="EC" id="3.1.26.11" evidence="2"/>
<keyword evidence="3" id="KW-1185">Reference proteome</keyword>
<dbReference type="InterPro" id="IPR001279">
    <property type="entry name" value="Metallo-B-lactamas"/>
</dbReference>
<sequence>MRPSFHPSLINGPFDDPGVYVDFLFERRALLFDLGEPGPLTPRKLLRVSHIFVSHTHVDHFIGFDNLVRLCLGRDKRIHLFGPTGFTDRVGHRLAGYTWNLVQDYPTDFTVVATELYPDGTALTAEFHCLRQFAREADRRETFSGGIILDEETFRIRVAFLQHRIPSLAFALEEKRHVSVRKNRLEERGWRVGPWLAELKRAILSETADDVPFRVWWRERGAVHEEFHPIGVLKEEIVTIVPGQKIAYVTDAVFTAENADRIVELARGADYLFIEAVFLHVEEERAFDRCHLTARQAGELARAAGVARVQPFHFSPRYQYVEEEVRREVSQAFAGSGTPE</sequence>
<dbReference type="InterPro" id="IPR036866">
    <property type="entry name" value="RibonucZ/Hydroxyglut_hydro"/>
</dbReference>
<accession>A0ABS5SAN1</accession>
<comment type="caution">
    <text evidence="2">The sequence shown here is derived from an EMBL/GenBank/DDBJ whole genome shotgun (WGS) entry which is preliminary data.</text>
</comment>
<name>A0ABS5SAN1_9BACT</name>
<feature type="domain" description="Metallo-beta-lactamase" evidence="1">
    <location>
        <begin position="242"/>
        <end position="314"/>
    </location>
</feature>
<proteinExistence type="predicted"/>